<protein>
    <submittedName>
        <fullName evidence="1">Uncharacterized protein</fullName>
    </submittedName>
</protein>
<accession>W4VA33</accession>
<keyword evidence="2" id="KW-1185">Reference proteome</keyword>
<evidence type="ECO:0000313" key="2">
    <source>
        <dbReference type="Proteomes" id="UP000019109"/>
    </source>
</evidence>
<reference evidence="1" key="1">
    <citation type="journal article" date="2014" name="Genome Announc.">
        <title>Draft Genome Sequence of Clostridium straminisolvens Strain JCM 21531T, Isolated from a Cellulose-Degrading Bacterial Community.</title>
        <authorList>
            <person name="Yuki M."/>
            <person name="Oshima K."/>
            <person name="Suda W."/>
            <person name="Sakamoto M."/>
            <person name="Kitamura K."/>
            <person name="Iida T."/>
            <person name="Hattori M."/>
            <person name="Ohkuma M."/>
        </authorList>
    </citation>
    <scope>NUCLEOTIDE SEQUENCE [LARGE SCALE GENOMIC DNA]</scope>
    <source>
        <strain evidence="1">JCM 21531</strain>
    </source>
</reference>
<dbReference type="STRING" id="1294263.JCM21531_3611"/>
<dbReference type="Proteomes" id="UP000019109">
    <property type="component" value="Unassembled WGS sequence"/>
</dbReference>
<name>W4VA33_9FIRM</name>
<sequence length="51" mass="5942">MLHNSDIELLEIMTDSLDKYLKAAGRLSDDAFNELSKHYGLLWMELTSKKR</sequence>
<dbReference type="RefSeq" id="WP_243467667.1">
    <property type="nucleotide sequence ID" value="NZ_BAVR01000053.1"/>
</dbReference>
<proteinExistence type="predicted"/>
<gene>
    <name evidence="1" type="ORF">JCM21531_3611</name>
</gene>
<dbReference type="EMBL" id="BAVR01000053">
    <property type="protein sequence ID" value="GAE90031.1"/>
    <property type="molecule type" value="Genomic_DNA"/>
</dbReference>
<comment type="caution">
    <text evidence="1">The sequence shown here is derived from an EMBL/GenBank/DDBJ whole genome shotgun (WGS) entry which is preliminary data.</text>
</comment>
<organism evidence="1 2">
    <name type="scientific">Acetivibrio straminisolvens JCM 21531</name>
    <dbReference type="NCBI Taxonomy" id="1294263"/>
    <lineage>
        <taxon>Bacteria</taxon>
        <taxon>Bacillati</taxon>
        <taxon>Bacillota</taxon>
        <taxon>Clostridia</taxon>
        <taxon>Eubacteriales</taxon>
        <taxon>Oscillospiraceae</taxon>
        <taxon>Acetivibrio</taxon>
    </lineage>
</organism>
<evidence type="ECO:0000313" key="1">
    <source>
        <dbReference type="EMBL" id="GAE90031.1"/>
    </source>
</evidence>
<dbReference type="AlphaFoldDB" id="W4VA33"/>